<keyword evidence="5 8" id="KW-1133">Transmembrane helix</keyword>
<evidence type="ECO:0000256" key="2">
    <source>
        <dbReference type="ARBA" id="ARBA00008914"/>
    </source>
</evidence>
<gene>
    <name evidence="10" type="ORF">K4H94_03045</name>
</gene>
<dbReference type="RefSeq" id="WP_021875224.1">
    <property type="nucleotide sequence ID" value="NZ_CP018624.1"/>
</dbReference>
<evidence type="ECO:0000313" key="10">
    <source>
        <dbReference type="EMBL" id="MBX7290026.1"/>
    </source>
</evidence>
<organism evidence="10 11">
    <name type="scientific">Clostridium chauvoei</name>
    <dbReference type="NCBI Taxonomy" id="46867"/>
    <lineage>
        <taxon>Bacteria</taxon>
        <taxon>Bacillati</taxon>
        <taxon>Bacillota</taxon>
        <taxon>Clostridia</taxon>
        <taxon>Eubacteriales</taxon>
        <taxon>Clostridiaceae</taxon>
        <taxon>Clostridium</taxon>
    </lineage>
</organism>
<comment type="subcellular location">
    <subcellularLocation>
        <location evidence="1">Cell membrane</location>
        <topology evidence="1">Single-pass membrane protein</topology>
    </subcellularLocation>
</comment>
<keyword evidence="6 7" id="KW-0472">Membrane</keyword>
<dbReference type="PANTHER" id="PTHR30329">
    <property type="entry name" value="STATOR ELEMENT OF FLAGELLAR MOTOR COMPLEX"/>
    <property type="match status" value="1"/>
</dbReference>
<reference evidence="10 11" key="1">
    <citation type="submission" date="2021-08" db="EMBL/GenBank/DDBJ databases">
        <title>Genome sequence analysis of Clostridium chauvoei strains of European origin and evaluation of typing options for outbreak investigations.</title>
        <authorList>
            <person name="Abdel-Glil M."/>
            <person name="Thomas P."/>
            <person name="Seyboldt C."/>
        </authorList>
    </citation>
    <scope>NUCLEOTIDE SEQUENCE [LARGE SCALE GENOMIC DNA]</scope>
    <source>
        <strain evidence="10 11">S0260-09</strain>
    </source>
</reference>
<dbReference type="InterPro" id="IPR036737">
    <property type="entry name" value="OmpA-like_sf"/>
</dbReference>
<evidence type="ECO:0000313" key="11">
    <source>
        <dbReference type="Proteomes" id="UP000775179"/>
    </source>
</evidence>
<name>A0ABD4RG07_9CLOT</name>
<evidence type="ECO:0000256" key="3">
    <source>
        <dbReference type="ARBA" id="ARBA00022475"/>
    </source>
</evidence>
<dbReference type="PROSITE" id="PS51123">
    <property type="entry name" value="OMPA_2"/>
    <property type="match status" value="1"/>
</dbReference>
<evidence type="ECO:0000259" key="9">
    <source>
        <dbReference type="PROSITE" id="PS51123"/>
    </source>
</evidence>
<evidence type="ECO:0000256" key="6">
    <source>
        <dbReference type="ARBA" id="ARBA00023136"/>
    </source>
</evidence>
<dbReference type="InterPro" id="IPR025713">
    <property type="entry name" value="MotB-like_N_dom"/>
</dbReference>
<dbReference type="InterPro" id="IPR006665">
    <property type="entry name" value="OmpA-like"/>
</dbReference>
<accession>A0ABD4RG07</accession>
<evidence type="ECO:0000256" key="8">
    <source>
        <dbReference type="SAM" id="Phobius"/>
    </source>
</evidence>
<evidence type="ECO:0000256" key="4">
    <source>
        <dbReference type="ARBA" id="ARBA00022692"/>
    </source>
</evidence>
<evidence type="ECO:0000256" key="1">
    <source>
        <dbReference type="ARBA" id="ARBA00004162"/>
    </source>
</evidence>
<dbReference type="PANTHER" id="PTHR30329:SF21">
    <property type="entry name" value="LIPOPROTEIN YIAD-RELATED"/>
    <property type="match status" value="1"/>
</dbReference>
<dbReference type="SUPFAM" id="SSF103088">
    <property type="entry name" value="OmpA-like"/>
    <property type="match status" value="1"/>
</dbReference>
<comment type="similarity">
    <text evidence="2">Belongs to the MotB family.</text>
</comment>
<feature type="transmembrane region" description="Helical" evidence="8">
    <location>
        <begin position="20"/>
        <end position="40"/>
    </location>
</feature>
<dbReference type="GO" id="GO:0005886">
    <property type="term" value="C:plasma membrane"/>
    <property type="evidence" value="ECO:0007669"/>
    <property type="project" value="UniProtKB-SubCell"/>
</dbReference>
<sequence>MARKNKKMKASDEPTGNEWLATYSDCITLLLTFFILLYSMSTVDNQKIKKLSTAFQTLMSGEKGDTIMEYDLYNGQVPLIGGEVDIKNTVEETTNMSEQQKIYRDVKEFVKENNLSSVVDIIDSDRGVVIQLRDNILFETSSSVLREDSKEILSKINSLIASMSNPIIVEGHTDNRPIHTSEFPSNWELSADRAVNVVRYFVEVMKEDPKRFTAAGYGEYRPVAPNDTYENLAKNRRVNILIMTTEEARKNG</sequence>
<dbReference type="Gene3D" id="3.30.1330.60">
    <property type="entry name" value="OmpA-like domain"/>
    <property type="match status" value="1"/>
</dbReference>
<dbReference type="GeneID" id="66301233"/>
<dbReference type="EMBL" id="JAIFTX010000005">
    <property type="protein sequence ID" value="MBX7290026.1"/>
    <property type="molecule type" value="Genomic_DNA"/>
</dbReference>
<dbReference type="AlphaFoldDB" id="A0ABD4RG07"/>
<dbReference type="KEGG" id="cchv:BTM20_05090"/>
<proteinExistence type="inferred from homology"/>
<dbReference type="CDD" id="cd07185">
    <property type="entry name" value="OmpA_C-like"/>
    <property type="match status" value="1"/>
</dbReference>
<evidence type="ECO:0000256" key="7">
    <source>
        <dbReference type="PROSITE-ProRule" id="PRU00473"/>
    </source>
</evidence>
<keyword evidence="3" id="KW-1003">Cell membrane</keyword>
<dbReference type="Pfam" id="PF13677">
    <property type="entry name" value="MotB_plug"/>
    <property type="match status" value="1"/>
</dbReference>
<dbReference type="Pfam" id="PF00691">
    <property type="entry name" value="OmpA"/>
    <property type="match status" value="1"/>
</dbReference>
<keyword evidence="4 8" id="KW-0812">Transmembrane</keyword>
<comment type="caution">
    <text evidence="10">The sequence shown here is derived from an EMBL/GenBank/DDBJ whole genome shotgun (WGS) entry which is preliminary data.</text>
</comment>
<dbReference type="Proteomes" id="UP000775179">
    <property type="component" value="Unassembled WGS sequence"/>
</dbReference>
<protein>
    <submittedName>
        <fullName evidence="10">OmpA family protein</fullName>
    </submittedName>
</protein>
<dbReference type="InterPro" id="IPR050330">
    <property type="entry name" value="Bact_OuterMem_StrucFunc"/>
</dbReference>
<evidence type="ECO:0000256" key="5">
    <source>
        <dbReference type="ARBA" id="ARBA00022989"/>
    </source>
</evidence>
<feature type="domain" description="OmpA-like" evidence="9">
    <location>
        <begin position="125"/>
        <end position="246"/>
    </location>
</feature>